<dbReference type="InParanoid" id="G4ZS59"/>
<dbReference type="KEGG" id="psoj:PHYSODRAFT_513663"/>
<dbReference type="Proteomes" id="UP000002640">
    <property type="component" value="Unassembled WGS sequence"/>
</dbReference>
<sequence length="89" mass="9768">MYKELSISSEVPIAKLRKAVKDGKLNLTKKELNGSGATLHVQPESYSKAQKAKKANKGVRLFITKHEIEHPIIEKSGSGMHGASIWGKN</sequence>
<protein>
    <submittedName>
        <fullName evidence="1">Uncharacterized protein</fullName>
    </submittedName>
</protein>
<dbReference type="EMBL" id="JH159156">
    <property type="protein sequence ID" value="EGZ14355.1"/>
    <property type="molecule type" value="Genomic_DNA"/>
</dbReference>
<evidence type="ECO:0000313" key="2">
    <source>
        <dbReference type="Proteomes" id="UP000002640"/>
    </source>
</evidence>
<dbReference type="RefSeq" id="XP_009531784.1">
    <property type="nucleotide sequence ID" value="XM_009533489.1"/>
</dbReference>
<reference evidence="1 2" key="1">
    <citation type="journal article" date="2006" name="Science">
        <title>Phytophthora genome sequences uncover evolutionary origins and mechanisms of pathogenesis.</title>
        <authorList>
            <person name="Tyler B.M."/>
            <person name="Tripathy S."/>
            <person name="Zhang X."/>
            <person name="Dehal P."/>
            <person name="Jiang R.H."/>
            <person name="Aerts A."/>
            <person name="Arredondo F.D."/>
            <person name="Baxter L."/>
            <person name="Bensasson D."/>
            <person name="Beynon J.L."/>
            <person name="Chapman J."/>
            <person name="Damasceno C.M."/>
            <person name="Dorrance A.E."/>
            <person name="Dou D."/>
            <person name="Dickerman A.W."/>
            <person name="Dubchak I.L."/>
            <person name="Garbelotto M."/>
            <person name="Gijzen M."/>
            <person name="Gordon S.G."/>
            <person name="Govers F."/>
            <person name="Grunwald N.J."/>
            <person name="Huang W."/>
            <person name="Ivors K.L."/>
            <person name="Jones R.W."/>
            <person name="Kamoun S."/>
            <person name="Krampis K."/>
            <person name="Lamour K.H."/>
            <person name="Lee M.K."/>
            <person name="McDonald W.H."/>
            <person name="Medina M."/>
            <person name="Meijer H.J."/>
            <person name="Nordberg E.K."/>
            <person name="Maclean D.J."/>
            <person name="Ospina-Giraldo M.D."/>
            <person name="Morris P.F."/>
            <person name="Phuntumart V."/>
            <person name="Putnam N.H."/>
            <person name="Rash S."/>
            <person name="Rose J.K."/>
            <person name="Sakihama Y."/>
            <person name="Salamov A.A."/>
            <person name="Savidor A."/>
            <person name="Scheuring C.F."/>
            <person name="Smith B.M."/>
            <person name="Sobral B.W."/>
            <person name="Terry A."/>
            <person name="Torto-Alalibo T.A."/>
            <person name="Win J."/>
            <person name="Xu Z."/>
            <person name="Zhang H."/>
            <person name="Grigoriev I.V."/>
            <person name="Rokhsar D.S."/>
            <person name="Boore J.L."/>
        </authorList>
    </citation>
    <scope>NUCLEOTIDE SEQUENCE [LARGE SCALE GENOMIC DNA]</scope>
    <source>
        <strain evidence="1 2">P6497</strain>
    </source>
</reference>
<dbReference type="AlphaFoldDB" id="G4ZS59"/>
<dbReference type="GeneID" id="20659491"/>
<accession>G4ZS59</accession>
<gene>
    <name evidence="1" type="ORF">PHYSODRAFT_513663</name>
</gene>
<organism evidence="1 2">
    <name type="scientific">Phytophthora sojae (strain P6497)</name>
    <name type="common">Soybean stem and root rot agent</name>
    <name type="synonym">Phytophthora megasperma f. sp. glycines</name>
    <dbReference type="NCBI Taxonomy" id="1094619"/>
    <lineage>
        <taxon>Eukaryota</taxon>
        <taxon>Sar</taxon>
        <taxon>Stramenopiles</taxon>
        <taxon>Oomycota</taxon>
        <taxon>Peronosporomycetes</taxon>
        <taxon>Peronosporales</taxon>
        <taxon>Peronosporaceae</taxon>
        <taxon>Phytophthora</taxon>
    </lineage>
</organism>
<keyword evidence="2" id="KW-1185">Reference proteome</keyword>
<evidence type="ECO:0000313" key="1">
    <source>
        <dbReference type="EMBL" id="EGZ14355.1"/>
    </source>
</evidence>
<proteinExistence type="predicted"/>
<name>G4ZS59_PHYSP</name>